<reference evidence="3" key="2">
    <citation type="submission" date="2015-08" db="EMBL/GenBank/DDBJ databases">
        <title>Draft Genome Sequence of a Heterotrophic Facultative Anaerobic Bacterium Ardenticatena maritima Strain 110S.</title>
        <authorList>
            <person name="Kawaichi S."/>
            <person name="Yoshida T."/>
            <person name="Sako Y."/>
            <person name="Nakamura R."/>
        </authorList>
    </citation>
    <scope>NUCLEOTIDE SEQUENCE [LARGE SCALE GENOMIC DNA]</scope>
    <source>
        <strain evidence="3">110S</strain>
    </source>
</reference>
<organism evidence="2 3">
    <name type="scientific">Ardenticatena maritima</name>
    <dbReference type="NCBI Taxonomy" id="872965"/>
    <lineage>
        <taxon>Bacteria</taxon>
        <taxon>Bacillati</taxon>
        <taxon>Chloroflexota</taxon>
        <taxon>Ardenticatenia</taxon>
        <taxon>Ardenticatenales</taxon>
        <taxon>Ardenticatenaceae</taxon>
        <taxon>Ardenticatena</taxon>
    </lineage>
</organism>
<evidence type="ECO:0000313" key="3">
    <source>
        <dbReference type="Proteomes" id="UP000037784"/>
    </source>
</evidence>
<keyword evidence="1" id="KW-0472">Membrane</keyword>
<evidence type="ECO:0000256" key="1">
    <source>
        <dbReference type="SAM" id="Phobius"/>
    </source>
</evidence>
<dbReference type="Proteomes" id="UP000037784">
    <property type="component" value="Unassembled WGS sequence"/>
</dbReference>
<name>A0A0M8KBM3_9CHLR</name>
<dbReference type="InParanoid" id="A0A0M8KBM3"/>
<comment type="caution">
    <text evidence="2">The sequence shown here is derived from an EMBL/GenBank/DDBJ whole genome shotgun (WGS) entry which is preliminary data.</text>
</comment>
<gene>
    <name evidence="2" type="ORF">ARMA_2842</name>
</gene>
<sequence length="58" mass="6498">MGRLIWWGQPLLFQYRAWATQQALAANPLPARTIFATLFGVSLLSAAILSILLRKVRS</sequence>
<proteinExistence type="predicted"/>
<accession>A0A0M8KBM3</accession>
<keyword evidence="1" id="KW-1133">Transmembrane helix</keyword>
<keyword evidence="1" id="KW-0812">Transmembrane</keyword>
<dbReference type="AlphaFoldDB" id="A0A0M8KBM3"/>
<protein>
    <submittedName>
        <fullName evidence="2">Uncharacterized protein</fullName>
    </submittedName>
</protein>
<reference evidence="2 3" key="1">
    <citation type="journal article" date="2015" name="Genome Announc.">
        <title>Draft Genome Sequence of a Heterotrophic Facultative Anaerobic Thermophilic Bacterium, Ardenticatena maritima Strain 110ST.</title>
        <authorList>
            <person name="Kawaichi S."/>
            <person name="Yoshida T."/>
            <person name="Sako Y."/>
            <person name="Nakamura R."/>
        </authorList>
    </citation>
    <scope>NUCLEOTIDE SEQUENCE [LARGE SCALE GENOMIC DNA]</scope>
    <source>
        <strain evidence="2 3">110S</strain>
    </source>
</reference>
<dbReference type="EMBL" id="BBZA01000263">
    <property type="protein sequence ID" value="GAP64419.1"/>
    <property type="molecule type" value="Genomic_DNA"/>
</dbReference>
<feature type="transmembrane region" description="Helical" evidence="1">
    <location>
        <begin position="29"/>
        <end position="53"/>
    </location>
</feature>
<evidence type="ECO:0000313" key="2">
    <source>
        <dbReference type="EMBL" id="GAP64419.1"/>
    </source>
</evidence>
<keyword evidence="3" id="KW-1185">Reference proteome</keyword>